<feature type="transmembrane region" description="Helical" evidence="1">
    <location>
        <begin position="270"/>
        <end position="288"/>
    </location>
</feature>
<sequence>MSHIPPPVISKIPIAAYKASMDAHRHHTHCVRNMGAQTSSLPRPPELLHPTLLTPIAFLPPEIAYQVTTASYIFVASFTVMILDVLDNIHMDLKLLKNYPVRLPTIVYFLSRIFSLLFAFTALTFHITPLEIPCSSYMKINDSLYTAAAASTFFLFLIRIRAIFSGHTLVRAFFNIMWLLGFVGELMVPFGVIGDNIPSTKYCMVVTIKPYVGLAVVLSFINDTLVFIAISWKLMGNSSLDRPSKGGLQELLRGRYLPTFSRGLLQDGQFYYLTTVTTNLLTAVIFFFDSIPAGYRTMLIIPNIVLTNIMACRVYRRTKLGHYRRQISPSQPHSNWSFCDLDAWSYYYSAGIVKGKLGVGSRGH</sequence>
<dbReference type="EMBL" id="CACVBS010000062">
    <property type="protein sequence ID" value="CAA7267685.1"/>
    <property type="molecule type" value="Genomic_DNA"/>
</dbReference>
<accession>A0A8S0W2J9</accession>
<name>A0A8S0W2J9_CYCAE</name>
<gene>
    <name evidence="2" type="ORF">AAE3_LOCUS9975</name>
</gene>
<feature type="transmembrane region" description="Helical" evidence="1">
    <location>
        <begin position="172"/>
        <end position="192"/>
    </location>
</feature>
<dbReference type="Proteomes" id="UP000467700">
    <property type="component" value="Unassembled WGS sequence"/>
</dbReference>
<feature type="transmembrane region" description="Helical" evidence="1">
    <location>
        <begin position="294"/>
        <end position="315"/>
    </location>
</feature>
<feature type="transmembrane region" description="Helical" evidence="1">
    <location>
        <begin position="106"/>
        <end position="128"/>
    </location>
</feature>
<evidence type="ECO:0000256" key="1">
    <source>
        <dbReference type="SAM" id="Phobius"/>
    </source>
</evidence>
<evidence type="ECO:0000313" key="2">
    <source>
        <dbReference type="EMBL" id="CAA7267685.1"/>
    </source>
</evidence>
<feature type="transmembrane region" description="Helical" evidence="1">
    <location>
        <begin position="212"/>
        <end position="232"/>
    </location>
</feature>
<feature type="transmembrane region" description="Helical" evidence="1">
    <location>
        <begin position="143"/>
        <end position="160"/>
    </location>
</feature>
<reference evidence="2 3" key="1">
    <citation type="submission" date="2020-01" db="EMBL/GenBank/DDBJ databases">
        <authorList>
            <person name="Gupta K D."/>
        </authorList>
    </citation>
    <scope>NUCLEOTIDE SEQUENCE [LARGE SCALE GENOMIC DNA]</scope>
</reference>
<comment type="caution">
    <text evidence="2">The sequence shown here is derived from an EMBL/GenBank/DDBJ whole genome shotgun (WGS) entry which is preliminary data.</text>
</comment>
<keyword evidence="1" id="KW-0472">Membrane</keyword>
<protein>
    <submittedName>
        <fullName evidence="2">Uncharacterized protein</fullName>
    </submittedName>
</protein>
<organism evidence="2 3">
    <name type="scientific">Cyclocybe aegerita</name>
    <name type="common">Black poplar mushroom</name>
    <name type="synonym">Agrocybe aegerita</name>
    <dbReference type="NCBI Taxonomy" id="1973307"/>
    <lineage>
        <taxon>Eukaryota</taxon>
        <taxon>Fungi</taxon>
        <taxon>Dikarya</taxon>
        <taxon>Basidiomycota</taxon>
        <taxon>Agaricomycotina</taxon>
        <taxon>Agaricomycetes</taxon>
        <taxon>Agaricomycetidae</taxon>
        <taxon>Agaricales</taxon>
        <taxon>Agaricineae</taxon>
        <taxon>Bolbitiaceae</taxon>
        <taxon>Cyclocybe</taxon>
    </lineage>
</organism>
<keyword evidence="1" id="KW-1133">Transmembrane helix</keyword>
<dbReference type="AlphaFoldDB" id="A0A8S0W2J9"/>
<proteinExistence type="predicted"/>
<keyword evidence="3" id="KW-1185">Reference proteome</keyword>
<feature type="transmembrane region" description="Helical" evidence="1">
    <location>
        <begin position="63"/>
        <end position="86"/>
    </location>
</feature>
<keyword evidence="1" id="KW-0812">Transmembrane</keyword>
<dbReference type="OrthoDB" id="3038990at2759"/>
<evidence type="ECO:0000313" key="3">
    <source>
        <dbReference type="Proteomes" id="UP000467700"/>
    </source>
</evidence>